<evidence type="ECO:0000256" key="1">
    <source>
        <dbReference type="SAM" id="Phobius"/>
    </source>
</evidence>
<dbReference type="EMBL" id="WMBB01000006">
    <property type="protein sequence ID" value="MTE14059.1"/>
    <property type="molecule type" value="Genomic_DNA"/>
</dbReference>
<keyword evidence="1" id="KW-0812">Transmembrane</keyword>
<feature type="transmembrane region" description="Helical" evidence="1">
    <location>
        <begin position="25"/>
        <end position="43"/>
    </location>
</feature>
<evidence type="ECO:0000313" key="3">
    <source>
        <dbReference type="Proteomes" id="UP000432464"/>
    </source>
</evidence>
<sequence>MKRLLFLIMTVIVAASTYDYARSAGHYGLVVVMGVVLSLFLIGKTME</sequence>
<gene>
    <name evidence="2" type="ORF">GLP40_14950</name>
</gene>
<protein>
    <submittedName>
        <fullName evidence="2">Uncharacterized protein</fullName>
    </submittedName>
</protein>
<comment type="caution">
    <text evidence="2">The sequence shown here is derived from an EMBL/GenBank/DDBJ whole genome shotgun (WGS) entry which is preliminary data.</text>
</comment>
<evidence type="ECO:0000313" key="2">
    <source>
        <dbReference type="EMBL" id="MTE14059.1"/>
    </source>
</evidence>
<dbReference type="Proteomes" id="UP000432464">
    <property type="component" value="Unassembled WGS sequence"/>
</dbReference>
<accession>A0A6I3L2F8</accession>
<organism evidence="2 3">
    <name type="scientific">Nocardia aurantiaca</name>
    <dbReference type="NCBI Taxonomy" id="2675850"/>
    <lineage>
        <taxon>Bacteria</taxon>
        <taxon>Bacillati</taxon>
        <taxon>Actinomycetota</taxon>
        <taxon>Actinomycetes</taxon>
        <taxon>Mycobacteriales</taxon>
        <taxon>Nocardiaceae</taxon>
        <taxon>Nocardia</taxon>
    </lineage>
</organism>
<proteinExistence type="predicted"/>
<keyword evidence="3" id="KW-1185">Reference proteome</keyword>
<keyword evidence="1" id="KW-0472">Membrane</keyword>
<keyword evidence="1" id="KW-1133">Transmembrane helix</keyword>
<dbReference type="AlphaFoldDB" id="A0A6I3L2F8"/>
<reference evidence="2 3" key="1">
    <citation type="submission" date="2019-11" db="EMBL/GenBank/DDBJ databases">
        <title>Nocardia sp. nov. CT2-14 isolated from soil.</title>
        <authorList>
            <person name="Kanchanasin P."/>
            <person name="Tanasupawat S."/>
            <person name="Yuki M."/>
            <person name="Kudo T."/>
        </authorList>
    </citation>
    <scope>NUCLEOTIDE SEQUENCE [LARGE SCALE GENOMIC DNA]</scope>
    <source>
        <strain evidence="2 3">CT2-14</strain>
    </source>
</reference>
<name>A0A6I3L2F8_9NOCA</name>
<dbReference type="RefSeq" id="WP_154788477.1">
    <property type="nucleotide sequence ID" value="NZ_WMBB01000006.1"/>
</dbReference>